<keyword evidence="6 7" id="KW-0472">Membrane</keyword>
<sequence>MRAQEEAELEDEKFTADPFVPFHDNQPPSGSILTFRALLVGSLCGALVNASNIYLGLKAGWTASANIFGSIIGFAVLRRWSKSSWSGGEFGPHENNIVQTAATAAGGISNVFIAAIPALYQLGLLKTPAKDFLRLVTLTAIGGYFGLLSIAPLRKFFLVQVARELDLVFPSSSATAVTIRSMHQAARGASMAQRRLRVMDWHPFTWMVTSGVFVNFALSLESWGWFIEWTPAFIGSARDTGYSGQAIKEADAHSRIELACQWRVFWTLVRDLARVLAKWVTSKLRKDYRYTILSENDKDEAKSADVSITAWMWAPGLLVVVVLACPVMKFQYGMSIAETLLALILAFFLSLLAIQATGATDCTPVGTLSKVSQVVLASTSQQTTVQASQRLNLLGGSLTNIGTSQACDLIGDFRVGFLLGTPLRLQYATQMLGTLLATFLSPVIFTMFATAYPCILSTEIKPSERCEFSLPSASAWRAVAVAATEPVLPIPPSSLTFAIGMSIIGSVMVLIRHCLWTGKWAKMRAYHPNLMILAMAFTLPSNQYGLAMLTGSVIAAIWKRKAPQKFEMYGYAVAAGFMAGEGIGGTINAILSVVGLGGNTLGSTIGCPAGRC</sequence>
<feature type="transmembrane region" description="Helical" evidence="7">
    <location>
        <begin position="340"/>
        <end position="359"/>
    </location>
</feature>
<feature type="transmembrane region" description="Helical" evidence="7">
    <location>
        <begin position="132"/>
        <end position="153"/>
    </location>
</feature>
<evidence type="ECO:0008006" key="10">
    <source>
        <dbReference type="Google" id="ProtNLM"/>
    </source>
</evidence>
<feature type="transmembrane region" description="Helical" evidence="7">
    <location>
        <begin position="204"/>
        <end position="226"/>
    </location>
</feature>
<dbReference type="InterPro" id="IPR004813">
    <property type="entry name" value="OPT"/>
</dbReference>
<evidence type="ECO:0000256" key="4">
    <source>
        <dbReference type="ARBA" id="ARBA00022692"/>
    </source>
</evidence>
<evidence type="ECO:0000256" key="1">
    <source>
        <dbReference type="ARBA" id="ARBA00004141"/>
    </source>
</evidence>
<evidence type="ECO:0000256" key="3">
    <source>
        <dbReference type="ARBA" id="ARBA00022448"/>
    </source>
</evidence>
<comment type="similarity">
    <text evidence="2">Belongs to the oligopeptide OPT transporter family.</text>
</comment>
<evidence type="ECO:0000313" key="8">
    <source>
        <dbReference type="EMBL" id="WEW57180.1"/>
    </source>
</evidence>
<dbReference type="EMBL" id="CP120628">
    <property type="protein sequence ID" value="WEW57180.1"/>
    <property type="molecule type" value="Genomic_DNA"/>
</dbReference>
<dbReference type="InterPro" id="IPR045035">
    <property type="entry name" value="YSL-like"/>
</dbReference>
<reference evidence="8" key="1">
    <citation type="submission" date="2023-03" db="EMBL/GenBank/DDBJ databases">
        <title>Emydomyces testavorans Genome Sequence.</title>
        <authorList>
            <person name="Hoyer L."/>
        </authorList>
    </citation>
    <scope>NUCLEOTIDE SEQUENCE</scope>
    <source>
        <strain evidence="8">16-2883</strain>
    </source>
</reference>
<dbReference type="Proteomes" id="UP001219355">
    <property type="component" value="Chromosome 2"/>
</dbReference>
<dbReference type="GO" id="GO:0035673">
    <property type="term" value="F:oligopeptide transmembrane transporter activity"/>
    <property type="evidence" value="ECO:0007669"/>
    <property type="project" value="InterPro"/>
</dbReference>
<feature type="transmembrane region" description="Helical" evidence="7">
    <location>
        <begin position="530"/>
        <end position="558"/>
    </location>
</feature>
<gene>
    <name evidence="8" type="ORF">PRK78_002642</name>
</gene>
<feature type="transmembrane region" description="Helical" evidence="7">
    <location>
        <begin position="495"/>
        <end position="518"/>
    </location>
</feature>
<evidence type="ECO:0000256" key="5">
    <source>
        <dbReference type="ARBA" id="ARBA00022989"/>
    </source>
</evidence>
<evidence type="ECO:0000256" key="7">
    <source>
        <dbReference type="SAM" id="Phobius"/>
    </source>
</evidence>
<comment type="subcellular location">
    <subcellularLocation>
        <location evidence="1">Membrane</location>
        <topology evidence="1">Multi-pass membrane protein</topology>
    </subcellularLocation>
</comment>
<name>A0AAF0DEQ7_9EURO</name>
<keyword evidence="4 7" id="KW-0812">Transmembrane</keyword>
<accession>A0AAF0DEQ7</accession>
<evidence type="ECO:0000313" key="9">
    <source>
        <dbReference type="Proteomes" id="UP001219355"/>
    </source>
</evidence>
<protein>
    <recommendedName>
        <fullName evidence="10">Oligopeptide transporter</fullName>
    </recommendedName>
</protein>
<evidence type="ECO:0000256" key="6">
    <source>
        <dbReference type="ARBA" id="ARBA00023136"/>
    </source>
</evidence>
<evidence type="ECO:0000256" key="2">
    <source>
        <dbReference type="ARBA" id="ARBA00008807"/>
    </source>
</evidence>
<feature type="transmembrane region" description="Helical" evidence="7">
    <location>
        <begin position="310"/>
        <end position="328"/>
    </location>
</feature>
<dbReference type="Pfam" id="PF03169">
    <property type="entry name" value="OPT"/>
    <property type="match status" value="2"/>
</dbReference>
<organism evidence="8 9">
    <name type="scientific">Emydomyces testavorans</name>
    <dbReference type="NCBI Taxonomy" id="2070801"/>
    <lineage>
        <taxon>Eukaryota</taxon>
        <taxon>Fungi</taxon>
        <taxon>Dikarya</taxon>
        <taxon>Ascomycota</taxon>
        <taxon>Pezizomycotina</taxon>
        <taxon>Eurotiomycetes</taxon>
        <taxon>Eurotiomycetidae</taxon>
        <taxon>Onygenales</taxon>
        <taxon>Nannizziopsiaceae</taxon>
        <taxon>Emydomyces</taxon>
    </lineage>
</organism>
<feature type="transmembrane region" description="Helical" evidence="7">
    <location>
        <begin position="431"/>
        <end position="455"/>
    </location>
</feature>
<feature type="transmembrane region" description="Helical" evidence="7">
    <location>
        <begin position="59"/>
        <end position="77"/>
    </location>
</feature>
<keyword evidence="5 7" id="KW-1133">Transmembrane helix</keyword>
<feature type="transmembrane region" description="Helical" evidence="7">
    <location>
        <begin position="97"/>
        <end position="120"/>
    </location>
</feature>
<dbReference type="AlphaFoldDB" id="A0AAF0DEQ7"/>
<dbReference type="PANTHER" id="PTHR31645">
    <property type="entry name" value="OLIGOPEPTIDE TRANSPORTER YGL114W-RELATED"/>
    <property type="match status" value="1"/>
</dbReference>
<keyword evidence="3" id="KW-0813">Transport</keyword>
<proteinExistence type="inferred from homology"/>
<dbReference type="PANTHER" id="PTHR31645:SF3">
    <property type="entry name" value="OLIGOPEPTIDE TRANSPORTER"/>
    <property type="match status" value="1"/>
</dbReference>
<keyword evidence="9" id="KW-1185">Reference proteome</keyword>
<dbReference type="GO" id="GO:0000329">
    <property type="term" value="C:fungal-type vacuole membrane"/>
    <property type="evidence" value="ECO:0007669"/>
    <property type="project" value="TreeGrafter"/>
</dbReference>